<proteinExistence type="predicted"/>
<feature type="transmembrane region" description="Helical" evidence="1">
    <location>
        <begin position="74"/>
        <end position="91"/>
    </location>
</feature>
<dbReference type="Proteomes" id="UP000777774">
    <property type="component" value="Unassembled WGS sequence"/>
</dbReference>
<evidence type="ECO:0000313" key="3">
    <source>
        <dbReference type="Proteomes" id="UP000777774"/>
    </source>
</evidence>
<dbReference type="EMBL" id="JAAXOY010000093">
    <property type="protein sequence ID" value="NKY39055.1"/>
    <property type="molecule type" value="Genomic_DNA"/>
</dbReference>
<evidence type="ECO:0008006" key="4">
    <source>
        <dbReference type="Google" id="ProtNLM"/>
    </source>
</evidence>
<keyword evidence="1" id="KW-0812">Transmembrane</keyword>
<evidence type="ECO:0000256" key="1">
    <source>
        <dbReference type="SAM" id="Phobius"/>
    </source>
</evidence>
<evidence type="ECO:0000313" key="2">
    <source>
        <dbReference type="EMBL" id="NKY39055.1"/>
    </source>
</evidence>
<feature type="transmembrane region" description="Helical" evidence="1">
    <location>
        <begin position="97"/>
        <end position="115"/>
    </location>
</feature>
<feature type="transmembrane region" description="Helical" evidence="1">
    <location>
        <begin position="40"/>
        <end position="62"/>
    </location>
</feature>
<reference evidence="2 3" key="1">
    <citation type="submission" date="2020-04" db="EMBL/GenBank/DDBJ databases">
        <title>MicrobeNet Type strains.</title>
        <authorList>
            <person name="Nicholson A.C."/>
        </authorList>
    </citation>
    <scope>NUCLEOTIDE SEQUENCE [LARGE SCALE GENOMIC DNA]</scope>
    <source>
        <strain evidence="2 3">ATCC BAA-787</strain>
    </source>
</reference>
<keyword evidence="1" id="KW-1133">Transmembrane helix</keyword>
<accession>A0ABX1JXK4</accession>
<name>A0ABX1JXK4_9CELL</name>
<organism evidence="2 3">
    <name type="scientific">Cellulomonas septica</name>
    <dbReference type="NCBI Taxonomy" id="285080"/>
    <lineage>
        <taxon>Bacteria</taxon>
        <taxon>Bacillati</taxon>
        <taxon>Actinomycetota</taxon>
        <taxon>Actinomycetes</taxon>
        <taxon>Micrococcales</taxon>
        <taxon>Cellulomonadaceae</taxon>
        <taxon>Cellulomonas</taxon>
    </lineage>
</organism>
<comment type="caution">
    <text evidence="2">The sequence shown here is derived from an EMBL/GenBank/DDBJ whole genome shotgun (WGS) entry which is preliminary data.</text>
</comment>
<keyword evidence="1" id="KW-0472">Membrane</keyword>
<protein>
    <recommendedName>
        <fullName evidence="4">Integral membrane protein</fullName>
    </recommendedName>
</protein>
<sequence length="134" mass="13641">MTPRPRLLAVTCVLVLLESVVVAGLGVAFVVSLVRGATALAAPTAFLVAFCVGIAALLALAARGLWAGRRWARSPVMTWQVLLVVLAVGWLGQEVTAWAVAVLAVAVAVGVLLLLPSVVAATAHRPADGSDPAS</sequence>
<keyword evidence="3" id="KW-1185">Reference proteome</keyword>
<gene>
    <name evidence="2" type="ORF">HGA02_05750</name>
</gene>